<dbReference type="EMBL" id="JACNJD010000290">
    <property type="protein sequence ID" value="MBC8178589.1"/>
    <property type="molecule type" value="Genomic_DNA"/>
</dbReference>
<comment type="caution">
    <text evidence="1">The sequence shown here is derived from an EMBL/GenBank/DDBJ whole genome shotgun (WGS) entry which is preliminary data.</text>
</comment>
<dbReference type="AlphaFoldDB" id="A0A8J6N309"/>
<organism evidence="1 2">
    <name type="scientific">Candidatus Desulfacyla euxinica</name>
    <dbReference type="NCBI Taxonomy" id="2841693"/>
    <lineage>
        <taxon>Bacteria</taxon>
        <taxon>Deltaproteobacteria</taxon>
        <taxon>Candidatus Desulfacyla</taxon>
    </lineage>
</organism>
<name>A0A8J6N309_9DELT</name>
<evidence type="ECO:0000313" key="1">
    <source>
        <dbReference type="EMBL" id="MBC8178589.1"/>
    </source>
</evidence>
<protein>
    <submittedName>
        <fullName evidence="1">Uncharacterized protein</fullName>
    </submittedName>
</protein>
<sequence>MIRAKLWFRCAAMHDPVTPVLVKPALIGWDAKKRDVELTIERAFKGDELVLRMQGWVTVDVKKVTEIVKRYGFLKVLDERDLVVEVETEKDLEALNRELLKNFGDQLDLETI</sequence>
<dbReference type="Proteomes" id="UP000650524">
    <property type="component" value="Unassembled WGS sequence"/>
</dbReference>
<proteinExistence type="predicted"/>
<accession>A0A8J6N309</accession>
<gene>
    <name evidence="1" type="ORF">H8E19_14380</name>
</gene>
<evidence type="ECO:0000313" key="2">
    <source>
        <dbReference type="Proteomes" id="UP000650524"/>
    </source>
</evidence>
<reference evidence="1 2" key="1">
    <citation type="submission" date="2020-08" db="EMBL/GenBank/DDBJ databases">
        <title>Bridging the membrane lipid divide: bacteria of the FCB group superphylum have the potential to synthesize archaeal ether lipids.</title>
        <authorList>
            <person name="Villanueva L."/>
            <person name="Von Meijenfeldt F.A.B."/>
            <person name="Westbye A.B."/>
            <person name="Yadav S."/>
            <person name="Hopmans E.C."/>
            <person name="Dutilh B.E."/>
            <person name="Sinninghe Damste J.S."/>
        </authorList>
    </citation>
    <scope>NUCLEOTIDE SEQUENCE [LARGE SCALE GENOMIC DNA]</scope>
    <source>
        <strain evidence="1">NIOZ-UU27</strain>
    </source>
</reference>